<sequence>MRCTEKLFKYGQPARAMFPDVHVDAGKLTSEYRALETSPYRKYPPLCWLPISSLPEKPGKKIWLPCAPTARQVSAIVVSSPDMAKEFMKTHLRLQAPSFGWEDEVASLFKTISSSAGSPINLGEKVFSMIYSITSRAAFGEKCKDQEAFTSLILRGAALAGGFCFGDMYPSVKVLQVISGITPKLEKLHQETDRILDNILKEHREKKLAGKTGDEEAREDLVDILLYIASNSYTMF</sequence>
<evidence type="ECO:0000256" key="2">
    <source>
        <dbReference type="ARBA" id="ARBA00022617"/>
    </source>
</evidence>
<keyword evidence="4" id="KW-0560">Oxidoreductase</keyword>
<dbReference type="InterPro" id="IPR036396">
    <property type="entry name" value="Cyt_P450_sf"/>
</dbReference>
<dbReference type="GO" id="GO:0004497">
    <property type="term" value="F:monooxygenase activity"/>
    <property type="evidence" value="ECO:0007669"/>
    <property type="project" value="InterPro"/>
</dbReference>
<dbReference type="Proteomes" id="UP000467840">
    <property type="component" value="Chromosome 9"/>
</dbReference>
<dbReference type="PANTHER" id="PTHR47955">
    <property type="entry name" value="CYTOCHROME P450 FAMILY 71 PROTEIN"/>
    <property type="match status" value="1"/>
</dbReference>
<keyword evidence="5" id="KW-0408">Iron</keyword>
<evidence type="ECO:0000313" key="7">
    <source>
        <dbReference type="EMBL" id="KAF2305590.1"/>
    </source>
</evidence>
<dbReference type="SUPFAM" id="SSF48264">
    <property type="entry name" value="Cytochrome P450"/>
    <property type="match status" value="1"/>
</dbReference>
<organism evidence="7 8">
    <name type="scientific">Hevea brasiliensis</name>
    <name type="common">Para rubber tree</name>
    <name type="synonym">Siphonia brasiliensis</name>
    <dbReference type="NCBI Taxonomy" id="3981"/>
    <lineage>
        <taxon>Eukaryota</taxon>
        <taxon>Viridiplantae</taxon>
        <taxon>Streptophyta</taxon>
        <taxon>Embryophyta</taxon>
        <taxon>Tracheophyta</taxon>
        <taxon>Spermatophyta</taxon>
        <taxon>Magnoliopsida</taxon>
        <taxon>eudicotyledons</taxon>
        <taxon>Gunneridae</taxon>
        <taxon>Pentapetalae</taxon>
        <taxon>rosids</taxon>
        <taxon>fabids</taxon>
        <taxon>Malpighiales</taxon>
        <taxon>Euphorbiaceae</taxon>
        <taxon>Crotonoideae</taxon>
        <taxon>Micrandreae</taxon>
        <taxon>Hevea</taxon>
    </lineage>
</organism>
<dbReference type="GO" id="GO:0005506">
    <property type="term" value="F:iron ion binding"/>
    <property type="evidence" value="ECO:0007669"/>
    <property type="project" value="InterPro"/>
</dbReference>
<evidence type="ECO:0000256" key="4">
    <source>
        <dbReference type="ARBA" id="ARBA00023002"/>
    </source>
</evidence>
<dbReference type="PANTHER" id="PTHR47955:SF8">
    <property type="entry name" value="CYTOCHROME P450 71D11-LIKE"/>
    <property type="match status" value="1"/>
</dbReference>
<comment type="caution">
    <text evidence="7">The sequence shown here is derived from an EMBL/GenBank/DDBJ whole genome shotgun (WGS) entry which is preliminary data.</text>
</comment>
<reference evidence="7 8" key="1">
    <citation type="journal article" date="2020" name="Mol. Plant">
        <title>The Chromosome-Based Rubber Tree Genome Provides New Insights into Spurge Genome Evolution and Rubber Biosynthesis.</title>
        <authorList>
            <person name="Liu J."/>
            <person name="Shi C."/>
            <person name="Shi C.C."/>
            <person name="Li W."/>
            <person name="Zhang Q.J."/>
            <person name="Zhang Y."/>
            <person name="Li K."/>
            <person name="Lu H.F."/>
            <person name="Shi C."/>
            <person name="Zhu S.T."/>
            <person name="Xiao Z.Y."/>
            <person name="Nan H."/>
            <person name="Yue Y."/>
            <person name="Zhu X.G."/>
            <person name="Wu Y."/>
            <person name="Hong X.N."/>
            <person name="Fan G.Y."/>
            <person name="Tong Y."/>
            <person name="Zhang D."/>
            <person name="Mao C.L."/>
            <person name="Liu Y.L."/>
            <person name="Hao S.J."/>
            <person name="Liu W.Q."/>
            <person name="Lv M.Q."/>
            <person name="Zhang H.B."/>
            <person name="Liu Y."/>
            <person name="Hu-Tang G.R."/>
            <person name="Wang J.P."/>
            <person name="Wang J.H."/>
            <person name="Sun Y.H."/>
            <person name="Ni S.B."/>
            <person name="Chen W.B."/>
            <person name="Zhang X.C."/>
            <person name="Jiao Y.N."/>
            <person name="Eichler E.E."/>
            <person name="Li G.H."/>
            <person name="Liu X."/>
            <person name="Gao L.Z."/>
        </authorList>
    </citation>
    <scope>NUCLEOTIDE SEQUENCE [LARGE SCALE GENOMIC DNA]</scope>
    <source>
        <strain evidence="8">cv. GT1</strain>
        <tissue evidence="7">Leaf</tissue>
    </source>
</reference>
<dbReference type="EMBL" id="JAAGAX010000008">
    <property type="protein sequence ID" value="KAF2305585.1"/>
    <property type="molecule type" value="Genomic_DNA"/>
</dbReference>
<gene>
    <name evidence="6" type="ORF">GH714_006896</name>
    <name evidence="7" type="ORF">GH714_006925</name>
</gene>
<keyword evidence="3" id="KW-0479">Metal-binding</keyword>
<dbReference type="GO" id="GO:0020037">
    <property type="term" value="F:heme binding"/>
    <property type="evidence" value="ECO:0007669"/>
    <property type="project" value="InterPro"/>
</dbReference>
<evidence type="ECO:0000256" key="3">
    <source>
        <dbReference type="ARBA" id="ARBA00022723"/>
    </source>
</evidence>
<evidence type="ECO:0000256" key="5">
    <source>
        <dbReference type="ARBA" id="ARBA00023004"/>
    </source>
</evidence>
<comment type="similarity">
    <text evidence="1">Belongs to the cytochrome P450 family.</text>
</comment>
<name>A0A6A6LVV2_HEVBR</name>
<dbReference type="Gene3D" id="1.10.630.10">
    <property type="entry name" value="Cytochrome P450"/>
    <property type="match status" value="1"/>
</dbReference>
<evidence type="ECO:0000256" key="1">
    <source>
        <dbReference type="ARBA" id="ARBA00010617"/>
    </source>
</evidence>
<dbReference type="AlphaFoldDB" id="A0A6A6LVV2"/>
<keyword evidence="8" id="KW-1185">Reference proteome</keyword>
<dbReference type="EMBL" id="JAAGAX010000008">
    <property type="protein sequence ID" value="KAF2305590.1"/>
    <property type="molecule type" value="Genomic_DNA"/>
</dbReference>
<protein>
    <submittedName>
        <fullName evidence="7">Uncharacterized protein</fullName>
    </submittedName>
</protein>
<dbReference type="GO" id="GO:0016705">
    <property type="term" value="F:oxidoreductase activity, acting on paired donors, with incorporation or reduction of molecular oxygen"/>
    <property type="evidence" value="ECO:0007669"/>
    <property type="project" value="InterPro"/>
</dbReference>
<evidence type="ECO:0000313" key="6">
    <source>
        <dbReference type="EMBL" id="KAF2305585.1"/>
    </source>
</evidence>
<evidence type="ECO:0000313" key="8">
    <source>
        <dbReference type="Proteomes" id="UP000467840"/>
    </source>
</evidence>
<accession>A0A6A6LVV2</accession>
<proteinExistence type="inferred from homology"/>
<keyword evidence="2" id="KW-0349">Heme</keyword>